<comment type="function">
    <text evidence="10">Catalyzes the transfer of an acyl group from acyl-phosphate (acyl-PO(4)) to glycerol-3-phosphate (G3P) to form lysophosphatidic acid (LPA). This enzyme utilizes acyl-phosphate as fatty acyl donor, but not acyl-CoA or acyl-ACP.</text>
</comment>
<dbReference type="GO" id="GO:0005886">
    <property type="term" value="C:plasma membrane"/>
    <property type="evidence" value="ECO:0007669"/>
    <property type="project" value="UniProtKB-SubCell"/>
</dbReference>
<dbReference type="EC" id="2.3.1.275" evidence="10"/>
<dbReference type="AlphaFoldDB" id="A0A2A6E0G2"/>
<evidence type="ECO:0000256" key="10">
    <source>
        <dbReference type="HAMAP-Rule" id="MF_01043"/>
    </source>
</evidence>
<evidence type="ECO:0000256" key="5">
    <source>
        <dbReference type="ARBA" id="ARBA00022989"/>
    </source>
</evidence>
<dbReference type="NCBIfam" id="TIGR00023">
    <property type="entry name" value="glycerol-3-phosphate 1-O-acyltransferase PlsY"/>
    <property type="match status" value="1"/>
</dbReference>
<evidence type="ECO:0000256" key="9">
    <source>
        <dbReference type="ARBA" id="ARBA00023264"/>
    </source>
</evidence>
<evidence type="ECO:0000313" key="12">
    <source>
        <dbReference type="Proteomes" id="UP000243688"/>
    </source>
</evidence>
<dbReference type="GO" id="GO:0043772">
    <property type="term" value="F:acyl-phosphate glycerol-3-phosphate acyltransferase activity"/>
    <property type="evidence" value="ECO:0007669"/>
    <property type="project" value="UniProtKB-UniRule"/>
</dbReference>
<evidence type="ECO:0000256" key="1">
    <source>
        <dbReference type="ARBA" id="ARBA00022475"/>
    </source>
</evidence>
<dbReference type="PANTHER" id="PTHR30309:SF0">
    <property type="entry name" value="GLYCEROL-3-PHOSPHATE ACYLTRANSFERASE-RELATED"/>
    <property type="match status" value="1"/>
</dbReference>
<keyword evidence="9 10" id="KW-1208">Phospholipid metabolism</keyword>
<dbReference type="PANTHER" id="PTHR30309">
    <property type="entry name" value="INNER MEMBRANE PROTEIN YGIH"/>
    <property type="match status" value="1"/>
</dbReference>
<keyword evidence="8 10" id="KW-0594">Phospholipid biosynthesis</keyword>
<evidence type="ECO:0000256" key="4">
    <source>
        <dbReference type="ARBA" id="ARBA00022692"/>
    </source>
</evidence>
<comment type="catalytic activity">
    <reaction evidence="10">
        <text>an acyl phosphate + sn-glycerol 3-phosphate = a 1-acyl-sn-glycero-3-phosphate + phosphate</text>
        <dbReference type="Rhea" id="RHEA:34075"/>
        <dbReference type="ChEBI" id="CHEBI:43474"/>
        <dbReference type="ChEBI" id="CHEBI:57597"/>
        <dbReference type="ChEBI" id="CHEBI:57970"/>
        <dbReference type="ChEBI" id="CHEBI:59918"/>
        <dbReference type="EC" id="2.3.1.275"/>
    </reaction>
</comment>
<dbReference type="Pfam" id="PF02660">
    <property type="entry name" value="G3P_acyltransf"/>
    <property type="match status" value="1"/>
</dbReference>
<keyword evidence="6 10" id="KW-0443">Lipid metabolism</keyword>
<evidence type="ECO:0000256" key="7">
    <source>
        <dbReference type="ARBA" id="ARBA00023136"/>
    </source>
</evidence>
<reference evidence="11 12" key="1">
    <citation type="submission" date="2016-12" db="EMBL/GenBank/DDBJ databases">
        <title>Candidatus Reconcilibacillus cellulovorans genome.</title>
        <authorList>
            <person name="Kolinko S."/>
            <person name="Wu Y.-W."/>
            <person name="Tachea F."/>
            <person name="Denzel E."/>
            <person name="Hiras J."/>
            <person name="Baecker N."/>
            <person name="Chan L.J."/>
            <person name="Eichorst S.A."/>
            <person name="Frey D."/>
            <person name="Adams P.D."/>
            <person name="Pray T."/>
            <person name="Tanjore D."/>
            <person name="Petzold C.J."/>
            <person name="Gladden J.M."/>
            <person name="Simmons B.A."/>
            <person name="Singer S.W."/>
        </authorList>
    </citation>
    <scope>NUCLEOTIDE SEQUENCE [LARGE SCALE GENOMIC DNA]</scope>
    <source>
        <strain evidence="11">JTherm</strain>
    </source>
</reference>
<evidence type="ECO:0000256" key="2">
    <source>
        <dbReference type="ARBA" id="ARBA00022516"/>
    </source>
</evidence>
<accession>A0A2A6E0G2</accession>
<dbReference type="EMBL" id="MOXJ01000016">
    <property type="protein sequence ID" value="PDO10306.1"/>
    <property type="molecule type" value="Genomic_DNA"/>
</dbReference>
<dbReference type="GO" id="GO:0008654">
    <property type="term" value="P:phospholipid biosynthetic process"/>
    <property type="evidence" value="ECO:0007669"/>
    <property type="project" value="UniProtKB-UniRule"/>
</dbReference>
<evidence type="ECO:0000256" key="6">
    <source>
        <dbReference type="ARBA" id="ARBA00023098"/>
    </source>
</evidence>
<proteinExistence type="inferred from homology"/>
<name>A0A2A6E0G2_9BACL</name>
<keyword evidence="3 10" id="KW-0808">Transferase</keyword>
<dbReference type="Proteomes" id="UP000243688">
    <property type="component" value="Unassembled WGS sequence"/>
</dbReference>
<dbReference type="SMART" id="SM01207">
    <property type="entry name" value="G3P_acyltransf"/>
    <property type="match status" value="1"/>
</dbReference>
<comment type="subcellular location">
    <subcellularLocation>
        <location evidence="10">Cell membrane</location>
        <topology evidence="10">Multi-pass membrane protein</topology>
    </subcellularLocation>
</comment>
<feature type="transmembrane region" description="Helical" evidence="10">
    <location>
        <begin position="114"/>
        <end position="135"/>
    </location>
</feature>
<dbReference type="InterPro" id="IPR003811">
    <property type="entry name" value="G3P_acylTferase_PlsY"/>
</dbReference>
<feature type="transmembrane region" description="Helical" evidence="10">
    <location>
        <begin position="82"/>
        <end position="102"/>
    </location>
</feature>
<organism evidence="11 12">
    <name type="scientific">Candidatus Reconcilbacillus cellulovorans</name>
    <dbReference type="NCBI Taxonomy" id="1906605"/>
    <lineage>
        <taxon>Bacteria</taxon>
        <taxon>Bacillati</taxon>
        <taxon>Bacillota</taxon>
        <taxon>Bacilli</taxon>
        <taxon>Bacillales</taxon>
        <taxon>Paenibacillaceae</taxon>
        <taxon>Candidatus Reconcilbacillus</taxon>
    </lineage>
</organism>
<dbReference type="UniPathway" id="UPA00085"/>
<sequence>MSAVSVLLSAAIGYLLGSVNFGYLYGRLFRGVDIRRLGSGNAGATNALRVFGKGPAAAVLLLDVGKAAAAVAFGRLVGAGEIWAPVAGGLAAVVGHNWPVFFRFRGGKGIASTIGAMASLSFVPTLVAGAVAIAVIALTRYVSVGSLVFVSLLPPLFWAMRRPSELVWASVATAVLAFVRHRQNLVRLRRGTEHRLGGKRGDVA</sequence>
<keyword evidence="1 10" id="KW-1003">Cell membrane</keyword>
<keyword evidence="2 10" id="KW-0444">Lipid biosynthesis</keyword>
<keyword evidence="5 10" id="KW-1133">Transmembrane helix</keyword>
<evidence type="ECO:0000313" key="11">
    <source>
        <dbReference type="EMBL" id="PDO10306.1"/>
    </source>
</evidence>
<dbReference type="HAMAP" id="MF_01043">
    <property type="entry name" value="PlsY"/>
    <property type="match status" value="1"/>
</dbReference>
<comment type="caution">
    <text evidence="11">The sequence shown here is derived from an EMBL/GenBank/DDBJ whole genome shotgun (WGS) entry which is preliminary data.</text>
</comment>
<evidence type="ECO:0000256" key="8">
    <source>
        <dbReference type="ARBA" id="ARBA00023209"/>
    </source>
</evidence>
<feature type="transmembrane region" description="Helical" evidence="10">
    <location>
        <begin position="141"/>
        <end position="160"/>
    </location>
</feature>
<feature type="transmembrane region" description="Helical" evidence="10">
    <location>
        <begin position="6"/>
        <end position="26"/>
    </location>
</feature>
<gene>
    <name evidence="10" type="primary">plsY</name>
    <name evidence="11" type="ORF">BLM47_08110</name>
</gene>
<comment type="pathway">
    <text evidence="10">Lipid metabolism; phospholipid metabolism.</text>
</comment>
<protein>
    <recommendedName>
        <fullName evidence="10">Glycerol-3-phosphate acyltransferase</fullName>
    </recommendedName>
    <alternativeName>
        <fullName evidence="10">Acyl-PO4 G3P acyltransferase</fullName>
    </alternativeName>
    <alternativeName>
        <fullName evidence="10">Acyl-phosphate--glycerol-3-phosphate acyltransferase</fullName>
    </alternativeName>
    <alternativeName>
        <fullName evidence="10">G3P acyltransferase</fullName>
        <shortName evidence="10">GPAT</shortName>
        <ecNumber evidence="10">2.3.1.275</ecNumber>
    </alternativeName>
    <alternativeName>
        <fullName evidence="10">Lysophosphatidic acid synthase</fullName>
        <shortName evidence="10">LPA synthase</shortName>
    </alternativeName>
</protein>
<comment type="subunit">
    <text evidence="10">Probably interacts with PlsX.</text>
</comment>
<keyword evidence="7 10" id="KW-0472">Membrane</keyword>
<keyword evidence="11" id="KW-0012">Acyltransferase</keyword>
<comment type="similarity">
    <text evidence="10">Belongs to the PlsY family.</text>
</comment>
<keyword evidence="4 10" id="KW-0812">Transmembrane</keyword>
<evidence type="ECO:0000256" key="3">
    <source>
        <dbReference type="ARBA" id="ARBA00022679"/>
    </source>
</evidence>